<accession>A0A5N6R1R4</accession>
<feature type="region of interest" description="Disordered" evidence="1">
    <location>
        <begin position="52"/>
        <end position="91"/>
    </location>
</feature>
<dbReference type="EMBL" id="CM017323">
    <property type="protein sequence ID" value="KAE8022564.1"/>
    <property type="molecule type" value="Genomic_DNA"/>
</dbReference>
<protein>
    <submittedName>
        <fullName evidence="2">Uncharacterized protein</fullName>
    </submittedName>
</protein>
<feature type="compositionally biased region" description="Polar residues" evidence="1">
    <location>
        <begin position="12"/>
        <end position="21"/>
    </location>
</feature>
<evidence type="ECO:0000313" key="2">
    <source>
        <dbReference type="EMBL" id="KAE8022564.1"/>
    </source>
</evidence>
<sequence length="119" mass="12297">MLPLSEPFLSQEVPSTSSGSSMMPDMQNRQKGVLSTASSSSTVVDVQFWPEEVSSTSSGSSTMLDEHNRPEGVSSTASGSSTGSGCTDESLGSSWVSDVLDLAASELGVVPDSGSFFCF</sequence>
<name>A0A5N6R1R4_9ROSI</name>
<evidence type="ECO:0000256" key="1">
    <source>
        <dbReference type="SAM" id="MobiDB-lite"/>
    </source>
</evidence>
<reference evidence="2 3" key="1">
    <citation type="submission" date="2019-06" db="EMBL/GenBank/DDBJ databases">
        <title>A chromosomal-level reference genome of Carpinus fangiana (Coryloideae, Betulaceae).</title>
        <authorList>
            <person name="Yang X."/>
            <person name="Wang Z."/>
            <person name="Zhang L."/>
            <person name="Hao G."/>
            <person name="Liu J."/>
            <person name="Yang Y."/>
        </authorList>
    </citation>
    <scope>NUCLEOTIDE SEQUENCE [LARGE SCALE GENOMIC DNA]</scope>
    <source>
        <strain evidence="2">Cfa_2016G</strain>
        <tissue evidence="2">Leaf</tissue>
    </source>
</reference>
<organism evidence="2 3">
    <name type="scientific">Carpinus fangiana</name>
    <dbReference type="NCBI Taxonomy" id="176857"/>
    <lineage>
        <taxon>Eukaryota</taxon>
        <taxon>Viridiplantae</taxon>
        <taxon>Streptophyta</taxon>
        <taxon>Embryophyta</taxon>
        <taxon>Tracheophyta</taxon>
        <taxon>Spermatophyta</taxon>
        <taxon>Magnoliopsida</taxon>
        <taxon>eudicotyledons</taxon>
        <taxon>Gunneridae</taxon>
        <taxon>Pentapetalae</taxon>
        <taxon>rosids</taxon>
        <taxon>fabids</taxon>
        <taxon>Fagales</taxon>
        <taxon>Betulaceae</taxon>
        <taxon>Carpinus</taxon>
    </lineage>
</organism>
<dbReference type="Proteomes" id="UP000327013">
    <property type="component" value="Chromosome 3"/>
</dbReference>
<gene>
    <name evidence="2" type="ORF">FH972_008354</name>
</gene>
<feature type="compositionally biased region" description="Low complexity" evidence="1">
    <location>
        <begin position="74"/>
        <end position="87"/>
    </location>
</feature>
<feature type="region of interest" description="Disordered" evidence="1">
    <location>
        <begin position="1"/>
        <end position="39"/>
    </location>
</feature>
<proteinExistence type="predicted"/>
<evidence type="ECO:0000313" key="3">
    <source>
        <dbReference type="Proteomes" id="UP000327013"/>
    </source>
</evidence>
<dbReference type="AlphaFoldDB" id="A0A5N6R1R4"/>
<keyword evidence="3" id="KW-1185">Reference proteome</keyword>